<name>A0A7Z7MUP9_9PROT</name>
<dbReference type="AlphaFoldDB" id="A0A7Z7MUP9"/>
<dbReference type="SUPFAM" id="SSF54637">
    <property type="entry name" value="Thioesterase/thiol ester dehydrase-isomerase"/>
    <property type="match status" value="1"/>
</dbReference>
<gene>
    <name evidence="1" type="ORF">SDENCHOL_10851</name>
</gene>
<proteinExistence type="predicted"/>
<evidence type="ECO:0000313" key="1">
    <source>
        <dbReference type="EMBL" id="SMB23502.1"/>
    </source>
</evidence>
<protein>
    <submittedName>
        <fullName evidence="1">Uncharacterized protein</fullName>
    </submittedName>
</protein>
<dbReference type="InterPro" id="IPR029069">
    <property type="entry name" value="HotDog_dom_sf"/>
</dbReference>
<dbReference type="Gene3D" id="3.10.129.10">
    <property type="entry name" value="Hotdog Thioesterase"/>
    <property type="match status" value="1"/>
</dbReference>
<dbReference type="EMBL" id="LT837803">
    <property type="protein sequence ID" value="SMB23502.1"/>
    <property type="molecule type" value="Genomic_DNA"/>
</dbReference>
<keyword evidence="2" id="KW-1185">Reference proteome</keyword>
<dbReference type="OrthoDB" id="9799036at2"/>
<reference evidence="1" key="1">
    <citation type="submission" date="2017-03" db="EMBL/GenBank/DDBJ databases">
        <authorList>
            <consortium name="AG Boll"/>
        </authorList>
    </citation>
    <scope>NUCLEOTIDE SEQUENCE [LARGE SCALE GENOMIC DNA]</scope>
    <source>
        <strain evidence="1">Chol</strain>
    </source>
</reference>
<organism evidence="1 2">
    <name type="scientific">Sterolibacterium denitrificans</name>
    <dbReference type="NCBI Taxonomy" id="157592"/>
    <lineage>
        <taxon>Bacteria</taxon>
        <taxon>Pseudomonadati</taxon>
        <taxon>Pseudomonadota</taxon>
        <taxon>Betaproteobacteria</taxon>
        <taxon>Nitrosomonadales</taxon>
        <taxon>Sterolibacteriaceae</taxon>
        <taxon>Sterolibacterium</taxon>
    </lineage>
</organism>
<sequence length="165" mass="17748">MSGRQQPLAQRERRGSYSRFFEFAPAATVAAAFAVEPARADMAACIACFERIIDDYLAANCAVDAVGAVDEVGTNSVRSQSFEACCRFQRAFEFTERMEAGLRVDELGEYSVRFGIALFPPGEDDRCRPLAAGSVVRVFIANATGKPVPLTATLRSGLLRLAAGG</sequence>
<evidence type="ECO:0000313" key="2">
    <source>
        <dbReference type="Proteomes" id="UP000242886"/>
    </source>
</evidence>
<accession>A0A7Z7MUP9</accession>
<dbReference type="Proteomes" id="UP000242886">
    <property type="component" value="Chromosome SDENCHOL"/>
</dbReference>
<dbReference type="RefSeq" id="WP_067170832.1">
    <property type="nucleotide sequence ID" value="NZ_LFZK01000002.1"/>
</dbReference>